<dbReference type="Gene3D" id="2.60.40.10">
    <property type="entry name" value="Immunoglobulins"/>
    <property type="match status" value="1"/>
</dbReference>
<evidence type="ECO:0000313" key="3">
    <source>
        <dbReference type="EMBL" id="RNI28837.1"/>
    </source>
</evidence>
<keyword evidence="3" id="KW-0808">Transferase</keyword>
<accession>A0A3M9MUI5</accession>
<dbReference type="CDD" id="cd14745">
    <property type="entry name" value="GH66"/>
    <property type="match status" value="1"/>
</dbReference>
<organism evidence="3 4">
    <name type="scientific">Rufibacter latericius</name>
    <dbReference type="NCBI Taxonomy" id="2487040"/>
    <lineage>
        <taxon>Bacteria</taxon>
        <taxon>Pseudomonadati</taxon>
        <taxon>Bacteroidota</taxon>
        <taxon>Cytophagia</taxon>
        <taxon>Cytophagales</taxon>
        <taxon>Hymenobacteraceae</taxon>
        <taxon>Rufibacter</taxon>
    </lineage>
</organism>
<protein>
    <submittedName>
        <fullName evidence="3">Cycloisomaltooligosaccharide glucanotransferase</fullName>
    </submittedName>
</protein>
<reference evidence="3 4" key="1">
    <citation type="submission" date="2018-11" db="EMBL/GenBank/DDBJ databases">
        <title>Rufibacter latericius sp. nov., isolated from water in Baiyang Lake.</title>
        <authorList>
            <person name="Yang Y."/>
        </authorList>
    </citation>
    <scope>NUCLEOTIDE SEQUENCE [LARGE SCALE GENOMIC DNA]</scope>
    <source>
        <strain evidence="3 4">R-22-1c-1</strain>
    </source>
</reference>
<evidence type="ECO:0000313" key="4">
    <source>
        <dbReference type="Proteomes" id="UP000272117"/>
    </source>
</evidence>
<name>A0A3M9MUI5_9BACT</name>
<sequence length="607" mass="67301">MPALPPVGRPASNYHIMTSKLFWSCLLVLSIGLGCKESNSEADPTPVEVPANSGTPAYGNVAISTDKAAYAPGSDVTFTVDFSKLPANAKVRYKYLNQVVSEAAVTASTWTWKAPATDFRGYLAEVFSTANDTETIHATIGVDVSSDWIKFPRYGFVSKFPQLNDAEVNAVTTNLNRHHINGIQFYDWHNKHHMPLPMNGSIPASTWKDIINRDIYFNTVEKYISSAHGFNMKAMQYNLIYGAWDNAEADGVSREWFVYKDNTRTNRDFHPLGSPFLSNIYLLDPSSTGWQQYLINQNKKVYQALAFDGFHMDQLGNRGTSYKYDGSALNLASTFKPFINAVKAEAPNKYAVLNAVAQYGQQGIAESNADFLYTEVWSPFDTYNDLANLIKQNNTLSNNTKNTVLAAYVNYDLSKNAGFFNTPSVLMTNAVIFAFGGSHLELGEHMLANEYFPNSNLVMKQDLKNAMVNYYDFLVAYQNLLRDGGTFNNVTLSSTNGKMSIANWPASTGAVAAIGKQVGTNQVIHLINFKNAKTQNWRDNTGIQTAPLQVKDSKLTFTATGTVKKVWCASPDNIGGASRSLNFTQNGNSVSFTLPELQYWSMIVVEY</sequence>
<evidence type="ECO:0000256" key="1">
    <source>
        <dbReference type="ARBA" id="ARBA00010837"/>
    </source>
</evidence>
<evidence type="ECO:0000256" key="2">
    <source>
        <dbReference type="ARBA" id="ARBA00022729"/>
    </source>
</evidence>
<keyword evidence="4" id="KW-1185">Reference proteome</keyword>
<keyword evidence="2" id="KW-0732">Signal</keyword>
<dbReference type="InterPro" id="IPR025092">
    <property type="entry name" value="Glyco_hydro_66"/>
</dbReference>
<dbReference type="Pfam" id="PF13199">
    <property type="entry name" value="Glyco_hydro_66"/>
    <property type="match status" value="1"/>
</dbReference>
<comment type="similarity">
    <text evidence="1">Belongs to the glycosyl hydrolase 66 family.</text>
</comment>
<dbReference type="Gene3D" id="2.60.40.1180">
    <property type="entry name" value="Golgi alpha-mannosidase II"/>
    <property type="match status" value="1"/>
</dbReference>
<dbReference type="InterPro" id="IPR013783">
    <property type="entry name" value="Ig-like_fold"/>
</dbReference>
<dbReference type="Proteomes" id="UP000272117">
    <property type="component" value="Unassembled WGS sequence"/>
</dbReference>
<dbReference type="EMBL" id="RJJD01000004">
    <property type="protein sequence ID" value="RNI28837.1"/>
    <property type="molecule type" value="Genomic_DNA"/>
</dbReference>
<proteinExistence type="inferred from homology"/>
<dbReference type="AlphaFoldDB" id="A0A3M9MUI5"/>
<dbReference type="GO" id="GO:0016740">
    <property type="term" value="F:transferase activity"/>
    <property type="evidence" value="ECO:0007669"/>
    <property type="project" value="UniProtKB-KW"/>
</dbReference>
<comment type="caution">
    <text evidence="3">The sequence shown here is derived from an EMBL/GenBank/DDBJ whole genome shotgun (WGS) entry which is preliminary data.</text>
</comment>
<dbReference type="InterPro" id="IPR013780">
    <property type="entry name" value="Glyco_hydro_b"/>
</dbReference>
<dbReference type="OrthoDB" id="9778932at2"/>
<dbReference type="Gene3D" id="3.20.20.80">
    <property type="entry name" value="Glycosidases"/>
    <property type="match status" value="1"/>
</dbReference>
<gene>
    <name evidence="3" type="ORF">EFB08_09425</name>
</gene>